<feature type="region of interest" description="Disordered" evidence="7">
    <location>
        <begin position="163"/>
        <end position="182"/>
    </location>
</feature>
<dbReference type="PANTHER" id="PTHR11903">
    <property type="entry name" value="PROSTAGLANDIN G/H SYNTHASE"/>
    <property type="match status" value="1"/>
</dbReference>
<dbReference type="GO" id="GO:0005506">
    <property type="term" value="F:iron ion binding"/>
    <property type="evidence" value="ECO:0007669"/>
    <property type="project" value="InterPro"/>
</dbReference>
<dbReference type="InterPro" id="IPR010255">
    <property type="entry name" value="Haem_peroxidase_sf"/>
</dbReference>
<dbReference type="Proteomes" id="UP000053477">
    <property type="component" value="Unassembled WGS sequence"/>
</dbReference>
<evidence type="ECO:0000256" key="1">
    <source>
        <dbReference type="ARBA" id="ARBA00011881"/>
    </source>
</evidence>
<dbReference type="GO" id="GO:0004601">
    <property type="term" value="F:peroxidase activity"/>
    <property type="evidence" value="ECO:0007669"/>
    <property type="project" value="UniProtKB-KW"/>
</dbReference>
<dbReference type="SUPFAM" id="SSF48113">
    <property type="entry name" value="Heme-dependent peroxidases"/>
    <property type="match status" value="1"/>
</dbReference>
<evidence type="ECO:0000256" key="6">
    <source>
        <dbReference type="PIRSR" id="PIRSR619791-2"/>
    </source>
</evidence>
<keyword evidence="3" id="KW-0223">Dioxygenase</keyword>
<accession>A0A0H2RZX0</accession>
<dbReference type="GO" id="GO:0051213">
    <property type="term" value="F:dioxygenase activity"/>
    <property type="evidence" value="ECO:0007669"/>
    <property type="project" value="UniProtKB-KW"/>
</dbReference>
<protein>
    <submittedName>
        <fullName evidence="8">Heme peroxidase</fullName>
    </submittedName>
</protein>
<dbReference type="EMBL" id="KQ085908">
    <property type="protein sequence ID" value="KLO17167.1"/>
    <property type="molecule type" value="Genomic_DNA"/>
</dbReference>
<dbReference type="GO" id="GO:0016705">
    <property type="term" value="F:oxidoreductase activity, acting on paired donors, with incorporation or reduction of molecular oxygen"/>
    <property type="evidence" value="ECO:0007669"/>
    <property type="project" value="InterPro"/>
</dbReference>
<dbReference type="InterPro" id="IPR001128">
    <property type="entry name" value="Cyt_P450"/>
</dbReference>
<gene>
    <name evidence="8" type="ORF">SCHPADRAFT_184125</name>
</gene>
<dbReference type="GO" id="GO:0006631">
    <property type="term" value="P:fatty acid metabolic process"/>
    <property type="evidence" value="ECO:0007669"/>
    <property type="project" value="UniProtKB-ARBA"/>
</dbReference>
<evidence type="ECO:0000256" key="3">
    <source>
        <dbReference type="ARBA" id="ARBA00022964"/>
    </source>
</evidence>
<keyword evidence="6" id="KW-0349">Heme</keyword>
<dbReference type="OrthoDB" id="823504at2759"/>
<keyword evidence="9" id="KW-1185">Reference proteome</keyword>
<dbReference type="PROSITE" id="PS50292">
    <property type="entry name" value="PEROXIDASE_3"/>
    <property type="match status" value="1"/>
</dbReference>
<dbReference type="Gene3D" id="1.10.640.10">
    <property type="entry name" value="Haem peroxidase domain superfamily, animal type"/>
    <property type="match status" value="1"/>
</dbReference>
<comment type="subunit">
    <text evidence="1">Homotetramer.</text>
</comment>
<evidence type="ECO:0000256" key="4">
    <source>
        <dbReference type="ARBA" id="ARBA00023002"/>
    </source>
</evidence>
<dbReference type="GO" id="GO:0004497">
    <property type="term" value="F:monooxygenase activity"/>
    <property type="evidence" value="ECO:0007669"/>
    <property type="project" value="InterPro"/>
</dbReference>
<keyword evidence="2 6" id="KW-0479">Metal-binding</keyword>
<evidence type="ECO:0000256" key="7">
    <source>
        <dbReference type="SAM" id="MobiDB-lite"/>
    </source>
</evidence>
<keyword evidence="5 6" id="KW-0408">Iron</keyword>
<keyword evidence="4" id="KW-0560">Oxidoreductase</keyword>
<dbReference type="PANTHER" id="PTHR11903:SF37">
    <property type="entry name" value="PSI-PRODUCING OXYGENASE A"/>
    <property type="match status" value="1"/>
</dbReference>
<dbReference type="InterPro" id="IPR036396">
    <property type="entry name" value="Cyt_P450_sf"/>
</dbReference>
<dbReference type="GO" id="GO:0006979">
    <property type="term" value="P:response to oxidative stress"/>
    <property type="evidence" value="ECO:0007669"/>
    <property type="project" value="InterPro"/>
</dbReference>
<dbReference type="SUPFAM" id="SSF48264">
    <property type="entry name" value="Cytochrome P450"/>
    <property type="match status" value="1"/>
</dbReference>
<evidence type="ECO:0000313" key="8">
    <source>
        <dbReference type="EMBL" id="KLO17167.1"/>
    </source>
</evidence>
<dbReference type="InterPro" id="IPR050783">
    <property type="entry name" value="Oxylipin_biosynth_metab"/>
</dbReference>
<dbReference type="STRING" id="27342.A0A0H2RZX0"/>
<dbReference type="InterPro" id="IPR019791">
    <property type="entry name" value="Haem_peroxidase_animal"/>
</dbReference>
<reference evidence="8 9" key="1">
    <citation type="submission" date="2015-04" db="EMBL/GenBank/DDBJ databases">
        <title>Complete genome sequence of Schizopora paradoxa KUC8140, a cosmopolitan wood degrader in East Asia.</title>
        <authorList>
            <consortium name="DOE Joint Genome Institute"/>
            <person name="Min B."/>
            <person name="Park H."/>
            <person name="Jang Y."/>
            <person name="Kim J.-J."/>
            <person name="Kim K.H."/>
            <person name="Pangilinan J."/>
            <person name="Lipzen A."/>
            <person name="Riley R."/>
            <person name="Grigoriev I.V."/>
            <person name="Spatafora J.W."/>
            <person name="Choi I.-G."/>
        </authorList>
    </citation>
    <scope>NUCLEOTIDE SEQUENCE [LARGE SCALE GENOMIC DNA]</scope>
    <source>
        <strain evidence="8 9">KUC8140</strain>
    </source>
</reference>
<dbReference type="Gene3D" id="1.10.630.10">
    <property type="entry name" value="Cytochrome P450"/>
    <property type="match status" value="1"/>
</dbReference>
<dbReference type="AlphaFoldDB" id="A0A0H2RZX0"/>
<evidence type="ECO:0000256" key="2">
    <source>
        <dbReference type="ARBA" id="ARBA00022723"/>
    </source>
</evidence>
<proteinExistence type="predicted"/>
<dbReference type="InParanoid" id="A0A0H2RZX0"/>
<dbReference type="Pfam" id="PF00067">
    <property type="entry name" value="p450"/>
    <property type="match status" value="1"/>
</dbReference>
<evidence type="ECO:0000256" key="5">
    <source>
        <dbReference type="ARBA" id="ARBA00023004"/>
    </source>
</evidence>
<feature type="binding site" description="axial binding residue" evidence="6">
    <location>
        <position position="466"/>
    </location>
    <ligand>
        <name>heme b</name>
        <dbReference type="ChEBI" id="CHEBI:60344"/>
    </ligand>
    <ligandPart>
        <name>Fe</name>
        <dbReference type="ChEBI" id="CHEBI:18248"/>
    </ligandPart>
</feature>
<name>A0A0H2RZX0_9AGAM</name>
<dbReference type="GO" id="GO:0020037">
    <property type="term" value="F:heme binding"/>
    <property type="evidence" value="ECO:0007669"/>
    <property type="project" value="InterPro"/>
</dbReference>
<dbReference type="InterPro" id="IPR037120">
    <property type="entry name" value="Haem_peroxidase_sf_animal"/>
</dbReference>
<sequence length="1153" mass="128032">MASTLASYAGKVLVNVSEIIHRAGEAVDSDGATQKPTLLHQALEDVHQEMVRGKAFSIKDLPALSDAIKGLGKEGIDDRKMLLEKSIVLMSRLPDDSTFSDTLQKQLVDILYKDLPHPPYSFMPVAYPSYSTASYKKDAISNGNAAPYDTGSMTVPSEHAYTNGSADTEAGQGIRDRASSSPAKSVPYAFRSADGSGYSLELPNLGKAGTPYARTVPSMSFTSIQALPEAGLVFDSLLKRQPNTPGSLLPKTESDGFAPHPGGVNSLFFAFADLVIHSLFYTDHTEEGVNRTSSYVDLSPLYGNGHPLGVGYGSQDKPGPIENDALRRFDGTGRLWEDVFADARILFMPPAVCVLLVLFCRNHNYIAKRLLEINEFGSFADPSELDESKRKAQDDELYNRSRTINCGYFAQVVLGDYVGGILGLSRDGLPWRINPLAESREVDHTLSPRGQGNACSIEFNHVYRWHAALSREDTKWTEDTFEHLFKTRDFTSISPDKFVDIVRTKLRPKDGVKEWKFHDVNGQDLLRDPVTGRFNDSDLAAILVKAADAPASTFKARGIPEVLRVVEVMGIETARRWGTCSLNEFRKFMSLKPYKTFAEWNPDPSVHKVAEELYTHIDNLELHVGLQAEEAKTAQPGVGFCPGYTISRAILADAVALVRGDKFFTTEFTVHNFTKWGLDYCLFQKDDGTKGGMISRMLFQTLPQQFAPNSIYARFPMMVPSTMGMSMAKHIDGEVGRYTFKKPVYSPVVPVKSYDDVINVLKHQERFESIFEEKMKFVTGNVRPNISLVNSILNQSNDRGRYSDMCAQITGKLLEEKSRAIPGSQKRRVDIVRDVVNLVPVYLISTELLGLPIKTEETPRGLFRDQEIYEMFANLGNFVFMNNDDYLAWSLQDKASKAKEIIMDIVGNHLSTILDQGVVSKLSDSLINWYTGESNFADGFLKSVAFGLKGSSKKVMVTSLVATIAATSALYSKALAIIVDFFLDKANKHAREKLERLVVDSWDNDARIYELVQEVLRLNPPMPVVTRRAKMNVLLPDHQKILEGERVACSIIQANIDQKYFGENASQFHPDRPTAGISGLEDVGLINSTFFKATMPRVLQVIFKLRNIHTAPGAPGKLSKVKTSELDCPTVLYSDLESKLSPFPASLSVQFDA</sequence>
<keyword evidence="8" id="KW-0575">Peroxidase</keyword>
<evidence type="ECO:0000313" key="9">
    <source>
        <dbReference type="Proteomes" id="UP000053477"/>
    </source>
</evidence>
<organism evidence="8 9">
    <name type="scientific">Schizopora paradoxa</name>
    <dbReference type="NCBI Taxonomy" id="27342"/>
    <lineage>
        <taxon>Eukaryota</taxon>
        <taxon>Fungi</taxon>
        <taxon>Dikarya</taxon>
        <taxon>Basidiomycota</taxon>
        <taxon>Agaricomycotina</taxon>
        <taxon>Agaricomycetes</taxon>
        <taxon>Hymenochaetales</taxon>
        <taxon>Schizoporaceae</taxon>
        <taxon>Schizopora</taxon>
    </lineage>
</organism>
<dbReference type="Pfam" id="PF03098">
    <property type="entry name" value="An_peroxidase"/>
    <property type="match status" value="2"/>
</dbReference>